<dbReference type="Proteomes" id="UP000034081">
    <property type="component" value="Unassembled WGS sequence"/>
</dbReference>
<reference evidence="2 3" key="1">
    <citation type="journal article" date="2015" name="Nature">
        <title>rRNA introns, odd ribosomes, and small enigmatic genomes across a large radiation of phyla.</title>
        <authorList>
            <person name="Brown C.T."/>
            <person name="Hug L.A."/>
            <person name="Thomas B.C."/>
            <person name="Sharon I."/>
            <person name="Castelle C.J."/>
            <person name="Singh A."/>
            <person name="Wilkins M.J."/>
            <person name="Williams K.H."/>
            <person name="Banfield J.F."/>
        </authorList>
    </citation>
    <scope>NUCLEOTIDE SEQUENCE [LARGE SCALE GENOMIC DNA]</scope>
</reference>
<dbReference type="AlphaFoldDB" id="A0A0G0L0L5"/>
<keyword evidence="1" id="KW-0812">Transmembrane</keyword>
<evidence type="ECO:0000313" key="2">
    <source>
        <dbReference type="EMBL" id="KKQ85483.1"/>
    </source>
</evidence>
<dbReference type="EMBL" id="LBVL01000006">
    <property type="protein sequence ID" value="KKQ85483.1"/>
    <property type="molecule type" value="Genomic_DNA"/>
</dbReference>
<evidence type="ECO:0000256" key="1">
    <source>
        <dbReference type="SAM" id="Phobius"/>
    </source>
</evidence>
<keyword evidence="1" id="KW-0472">Membrane</keyword>
<name>A0A0G0L0L5_9BACT</name>
<dbReference type="STRING" id="1618570.UT08_C0006G0066"/>
<keyword evidence="1" id="KW-1133">Transmembrane helix</keyword>
<protein>
    <recommendedName>
        <fullName evidence="4">Sporulation protein YjcZ</fullName>
    </recommendedName>
</protein>
<comment type="caution">
    <text evidence="2">The sequence shown here is derived from an EMBL/GenBank/DDBJ whole genome shotgun (WGS) entry which is preliminary data.</text>
</comment>
<sequence>MMGFGGYGGMMGGAGIFGSLFGIVVLIDLVLLGIWLWKQIQKK</sequence>
<evidence type="ECO:0008006" key="4">
    <source>
        <dbReference type="Google" id="ProtNLM"/>
    </source>
</evidence>
<gene>
    <name evidence="2" type="ORF">UT08_C0006G0066</name>
</gene>
<evidence type="ECO:0000313" key="3">
    <source>
        <dbReference type="Proteomes" id="UP000034081"/>
    </source>
</evidence>
<proteinExistence type="predicted"/>
<accession>A0A0G0L0L5</accession>
<feature type="transmembrane region" description="Helical" evidence="1">
    <location>
        <begin position="12"/>
        <end position="37"/>
    </location>
</feature>
<organism evidence="2 3">
    <name type="scientific">Candidatus Woesebacteria bacterium GW2011_GWB1_38_8</name>
    <dbReference type="NCBI Taxonomy" id="1618570"/>
    <lineage>
        <taxon>Bacteria</taxon>
        <taxon>Candidatus Woeseibacteriota</taxon>
    </lineage>
</organism>